<comment type="subcellular location">
    <subcellularLocation>
        <location evidence="1">Virion</location>
    </subcellularLocation>
</comment>
<evidence type="ECO:0000259" key="6">
    <source>
        <dbReference type="Pfam" id="PF00661"/>
    </source>
</evidence>
<sequence length="352" mass="39928">MEPDIKSISSESMEGVSDFSPSSWEHGGYLDKVEPEIDENGSMIPKYKIYTPGANERKYNNYMYLICYGFVEDVERTPETGKRKKIRTIAAYPLGVGKSASHPQDLLEELCSLKVTVRRTAGSTEKIVFGSSGPLNHLVPWKKVLTSGSIFNAVKVCRNVDQIQLDKHQALRIFFLSITKLNDSGIYMIPRTMLEFRRNNAIAFNLLVYLKIDADLSKMGIQGSLDKDGFKVASFMLHLGNFVRRAGKYYSVDYCRRKIDRMKLQFSLGSIGGLSLHIKINGVISKRLFAQMGFQKNLCFSLMDINPWLNRLTWNNSCEISRVAAVLQPSIPREFMIYDDVFIDNTGRILKG</sequence>
<evidence type="ECO:0000256" key="3">
    <source>
        <dbReference type="ARBA" id="ARBA00022844"/>
    </source>
</evidence>
<dbReference type="GO" id="GO:0044423">
    <property type="term" value="C:virion component"/>
    <property type="evidence" value="ECO:0007669"/>
    <property type="project" value="UniProtKB-KW"/>
</dbReference>
<organismHost>
    <name type="scientific">Sus scrofa</name>
    <name type="common">Pig</name>
    <dbReference type="NCBI Taxonomy" id="9823"/>
</organismHost>
<organismHost>
    <name type="scientific">Pteropus hypomelanus</name>
    <name type="common">Island flying fox</name>
    <name type="synonym">Variable flying fox</name>
    <dbReference type="NCBI Taxonomy" id="9405"/>
</organismHost>
<organismHost>
    <name type="scientific">Cynopterus brachyotis</name>
    <name type="common">Lesser short-nosed fruit bat</name>
    <name type="synonym">Pachysoma brachyotis</name>
    <dbReference type="NCBI Taxonomy" id="58060"/>
</organismHost>
<evidence type="ECO:0000256" key="5">
    <source>
        <dbReference type="SAM" id="MobiDB-lite"/>
    </source>
</evidence>
<evidence type="ECO:0000313" key="12">
    <source>
        <dbReference type="EMBL" id="QHR78972.1"/>
    </source>
</evidence>
<dbReference type="GO" id="GO:0039660">
    <property type="term" value="F:structural constituent of virion"/>
    <property type="evidence" value="ECO:0007669"/>
    <property type="project" value="UniProtKB-KW"/>
</dbReference>
<organismHost>
    <name type="scientific">Homo sapiens</name>
    <name type="common">Human</name>
    <dbReference type="NCBI Taxonomy" id="9606"/>
</organismHost>
<evidence type="ECO:0000259" key="7">
    <source>
        <dbReference type="Pfam" id="PF23765"/>
    </source>
</evidence>
<proteinExistence type="predicted"/>
<evidence type="ECO:0000313" key="9">
    <source>
        <dbReference type="EMBL" id="APT69699.1"/>
    </source>
</evidence>
<dbReference type="KEGG" id="vg:920953"/>
<keyword evidence="4" id="KW-0468">Viral matrix protein</keyword>
<keyword evidence="3" id="KW-0946">Virion</keyword>
<accession>A0A1L7B8D2</accession>
<organismHost>
    <name type="scientific">Scotophilus kuhlii</name>
    <name type="common">Lesser asiatic yellow bat</name>
    <dbReference type="NCBI Taxonomy" id="153297"/>
</organismHost>
<dbReference type="InterPro" id="IPR042539">
    <property type="entry name" value="Matrix_C"/>
</dbReference>
<dbReference type="InterPro" id="IPR000982">
    <property type="entry name" value="Matrix_Paramyxo_N"/>
</dbReference>
<evidence type="ECO:0000256" key="4">
    <source>
        <dbReference type="ARBA" id="ARBA00023311"/>
    </source>
</evidence>
<dbReference type="InterPro" id="IPR042540">
    <property type="entry name" value="Matrix_N"/>
</dbReference>
<dbReference type="InterPro" id="IPR055413">
    <property type="entry name" value="Matrix_Paramyxo_C"/>
</dbReference>
<dbReference type="EMBL" id="MK673559">
    <property type="protein sequence ID" value="QHR78963.1"/>
    <property type="molecule type" value="Viral_cRNA"/>
</dbReference>
<reference evidence="9" key="2">
    <citation type="submission" date="2017-01" db="EMBL/GenBank/DDBJ databases">
        <authorList>
            <person name="Honko A.N."/>
            <person name="Hensley L.E."/>
            <person name="Wohl S."/>
            <person name="Barnes K.G."/>
            <person name="Sabeti P.C."/>
            <person name="Olinger G."/>
            <person name="Jahrling P.B."/>
            <person name="Sword J.M."/>
        </authorList>
    </citation>
    <scope>NUCLEOTIDE SEQUENCE</scope>
    <source>
        <strain evidence="9">IRF0158</strain>
    </source>
</reference>
<dbReference type="Gene3D" id="2.70.20.60">
    <property type="entry name" value="Viral matrix protein, C-terminal domain"/>
    <property type="match status" value="1"/>
</dbReference>
<dbReference type="EMBL" id="KY425646">
    <property type="protein sequence ID" value="APT69632.1"/>
    <property type="molecule type" value="Viral_cRNA"/>
</dbReference>
<evidence type="ECO:0000313" key="14">
    <source>
        <dbReference type="EMBL" id="QHR78990.1"/>
    </source>
</evidence>
<dbReference type="OrthoDB" id="5228at10239"/>
<evidence type="ECO:0000313" key="15">
    <source>
        <dbReference type="EMBL" id="QHR78999.1"/>
    </source>
</evidence>
<organismHost>
    <name type="scientific">Eonycteris spelaea</name>
    <name type="common">Lesser dawn bat</name>
    <name type="synonym">Macroglossus spelaeus</name>
    <dbReference type="NCBI Taxonomy" id="58065"/>
</organismHost>
<dbReference type="Pfam" id="PF00661">
    <property type="entry name" value="Matrix_Paramyxo_N"/>
    <property type="match status" value="1"/>
</dbReference>
<dbReference type="EMBL" id="KY425655">
    <property type="protein sequence ID" value="APT69699.1"/>
    <property type="molecule type" value="Viral_cRNA"/>
</dbReference>
<evidence type="ECO:0000256" key="2">
    <source>
        <dbReference type="ARBA" id="ARBA00017678"/>
    </source>
</evidence>
<evidence type="ECO:0000313" key="8">
    <source>
        <dbReference type="EMBL" id="APT69632.1"/>
    </source>
</evidence>
<dbReference type="SMR" id="A0A1L7B8D2"/>
<dbReference type="EMBL" id="MK673563">
    <property type="protein sequence ID" value="QHR78999.1"/>
    <property type="molecule type" value="Viral_cRNA"/>
</dbReference>
<feature type="domain" description="Matrix protein N-terminal" evidence="6">
    <location>
        <begin position="17"/>
        <end position="184"/>
    </location>
</feature>
<gene>
    <name evidence="8" type="primary">M</name>
</gene>
<dbReference type="GeneID" id="920953"/>
<reference evidence="8" key="1">
    <citation type="submission" date="2017-01" db="EMBL/GenBank/DDBJ databases">
        <authorList>
            <person name="Johnson J.C."/>
            <person name="Sword J.M."/>
            <person name="Wohl S."/>
            <person name="Barnes K.G."/>
            <person name="Sabeti P.C."/>
            <person name="Hensley L.E."/>
            <person name="Olinger G."/>
            <person name="Jahrling P.B."/>
            <person name="Honko A.N."/>
        </authorList>
    </citation>
    <scope>NUCLEOTIDE SEQUENCE</scope>
    <source>
        <strain evidence="8">IRF0160</strain>
    </source>
</reference>
<dbReference type="EMBL" id="MK673558">
    <property type="protein sequence ID" value="QHR78954.1"/>
    <property type="molecule type" value="Viral_cRNA"/>
</dbReference>
<organism evidence="8">
    <name type="scientific">Nipah virus</name>
    <dbReference type="NCBI Taxonomy" id="3052225"/>
    <lineage>
        <taxon>Viruses</taxon>
        <taxon>Riboviria</taxon>
        <taxon>Orthornavirae</taxon>
        <taxon>Negarnaviricota</taxon>
        <taxon>Haploviricotina</taxon>
        <taxon>Monjiviricetes</taxon>
        <taxon>Mononegavirales</taxon>
        <taxon>Paramyxoviridae</taxon>
        <taxon>Orthoparamyxovirinae</taxon>
        <taxon>Henipavirus</taxon>
    </lineage>
</organism>
<dbReference type="Gene3D" id="2.70.20.50">
    <property type="entry name" value="Viral matrix protein, N-terminal domain"/>
    <property type="match status" value="1"/>
</dbReference>
<reference evidence="10" key="3">
    <citation type="journal article" name="Virus Evol.">
        <title>Inference of Nipah virus evolution, 1999-2015.</title>
        <authorList>
            <person name="Whitmer S.L.M."/>
            <person name="Lo M.K."/>
            <person name="Sazzad H.M.S."/>
            <person name="Zufan S."/>
            <person name="Gurley E.S."/>
            <person name="Sultana S."/>
            <person name="Amman B."/>
            <person name="Ladner J.T."/>
            <person name="Rahman M.Z."/>
            <person name="Doan S."/>
            <person name="Satter S.M."/>
            <person name="Flora M.S."/>
            <person name="Montgomery J.M."/>
            <person name="Nichol S.T."/>
            <person name="Spiropoulou C.F."/>
            <person name="Klena J.D."/>
        </authorList>
    </citation>
    <scope>NUCLEOTIDE SEQUENCE</scope>
    <source>
        <strain evidence="10">808579</strain>
        <strain evidence="11">808581</strain>
        <strain evidence="12">808585</strain>
        <strain evidence="13">808589</strain>
        <strain evidence="14">808651</strain>
        <strain evidence="15">808652</strain>
    </source>
</reference>
<dbReference type="EMBL" id="MK673562">
    <property type="protein sequence ID" value="QHR78990.1"/>
    <property type="molecule type" value="Viral_cRNA"/>
</dbReference>
<dbReference type="Proteomes" id="UP000246966">
    <property type="component" value="Segment"/>
</dbReference>
<evidence type="ECO:0000256" key="1">
    <source>
        <dbReference type="ARBA" id="ARBA00004328"/>
    </source>
</evidence>
<name>A0A1L7B8D2_NIPAV</name>
<dbReference type="EMBL" id="MK673560">
    <property type="protein sequence ID" value="QHR78972.1"/>
    <property type="molecule type" value="Viral_cRNA"/>
</dbReference>
<evidence type="ECO:0000313" key="10">
    <source>
        <dbReference type="EMBL" id="QHR78954.1"/>
    </source>
</evidence>
<dbReference type="GO" id="GO:0019068">
    <property type="term" value="P:virion assembly"/>
    <property type="evidence" value="ECO:0007669"/>
    <property type="project" value="InterPro"/>
</dbReference>
<feature type="region of interest" description="Disordered" evidence="5">
    <location>
        <begin position="1"/>
        <end position="22"/>
    </location>
</feature>
<evidence type="ECO:0000313" key="13">
    <source>
        <dbReference type="EMBL" id="QHR78981.1"/>
    </source>
</evidence>
<feature type="domain" description="Matrix protein C-terminal Paramyxoviridae" evidence="7">
    <location>
        <begin position="187"/>
        <end position="345"/>
    </location>
</feature>
<dbReference type="RefSeq" id="NP_112025.1">
    <property type="nucleotide sequence ID" value="NC_002728.1"/>
</dbReference>
<dbReference type="Pfam" id="PF23765">
    <property type="entry name" value="Matrix_Paramyxo_C"/>
    <property type="match status" value="1"/>
</dbReference>
<dbReference type="EMBL" id="MK673561">
    <property type="protein sequence ID" value="QHR78981.1"/>
    <property type="molecule type" value="Viral_cRNA"/>
</dbReference>
<organismHost>
    <name type="scientific">Pteropus vampyrus</name>
    <name type="common">Large flying fox</name>
    <dbReference type="NCBI Taxonomy" id="132908"/>
</organismHost>
<dbReference type="Proteomes" id="UP000246915">
    <property type="component" value="Segment"/>
</dbReference>
<evidence type="ECO:0000313" key="11">
    <source>
        <dbReference type="EMBL" id="QHR78963.1"/>
    </source>
</evidence>
<protein>
    <recommendedName>
        <fullName evidence="2">Matrix protein</fullName>
    </recommendedName>
</protein>